<feature type="region of interest" description="Disordered" evidence="1">
    <location>
        <begin position="119"/>
        <end position="141"/>
    </location>
</feature>
<dbReference type="EMBL" id="JAENHO010000004">
    <property type="protein sequence ID" value="MBL7255867.1"/>
    <property type="molecule type" value="Genomic_DNA"/>
</dbReference>
<dbReference type="RefSeq" id="WP_202992367.1">
    <property type="nucleotide sequence ID" value="NZ_JAENHO010000004.1"/>
</dbReference>
<evidence type="ECO:0000313" key="3">
    <source>
        <dbReference type="Proteomes" id="UP000598996"/>
    </source>
</evidence>
<reference evidence="2 3" key="1">
    <citation type="submission" date="2021-01" db="EMBL/GenBank/DDBJ databases">
        <title>Actinoplanes sp. nov. LDG1-01 isolated from lichen.</title>
        <authorList>
            <person name="Saeng-In P."/>
            <person name="Phongsopitanun W."/>
            <person name="Kanchanasin P."/>
            <person name="Yuki M."/>
            <person name="Kudo T."/>
            <person name="Ohkuma M."/>
            <person name="Tanasupawat S."/>
        </authorList>
    </citation>
    <scope>NUCLEOTIDE SEQUENCE [LARGE SCALE GENOMIC DNA]</scope>
    <source>
        <strain evidence="2 3">LDG1-01</strain>
    </source>
</reference>
<evidence type="ECO:0008006" key="4">
    <source>
        <dbReference type="Google" id="ProtNLM"/>
    </source>
</evidence>
<sequence>MTVVSYAPAVGRTLANVLREDGPLPVASVRAIALQLLDILEQAGHGNLHPGTVYLHDDGRVALLQPAPGAAACDLVALGATLFAATGGRPGPLRPIIEELLTSDDRQLAARTRAALSFDAFKGEPAAPGRPPARSVPTQPE</sequence>
<comment type="caution">
    <text evidence="2">The sequence shown here is derived from an EMBL/GenBank/DDBJ whole genome shotgun (WGS) entry which is preliminary data.</text>
</comment>
<dbReference type="Gene3D" id="1.10.510.10">
    <property type="entry name" value="Transferase(Phosphotransferase) domain 1"/>
    <property type="match status" value="1"/>
</dbReference>
<dbReference type="InterPro" id="IPR011009">
    <property type="entry name" value="Kinase-like_dom_sf"/>
</dbReference>
<name>A0ABS1VQ31_9ACTN</name>
<dbReference type="Proteomes" id="UP000598996">
    <property type="component" value="Unassembled WGS sequence"/>
</dbReference>
<accession>A0ABS1VQ31</accession>
<gene>
    <name evidence="2" type="ORF">JKJ07_16315</name>
</gene>
<proteinExistence type="predicted"/>
<evidence type="ECO:0000256" key="1">
    <source>
        <dbReference type="SAM" id="MobiDB-lite"/>
    </source>
</evidence>
<dbReference type="SUPFAM" id="SSF56112">
    <property type="entry name" value="Protein kinase-like (PK-like)"/>
    <property type="match status" value="1"/>
</dbReference>
<organism evidence="2 3">
    <name type="scientific">Paractinoplanes lichenicola</name>
    <dbReference type="NCBI Taxonomy" id="2802976"/>
    <lineage>
        <taxon>Bacteria</taxon>
        <taxon>Bacillati</taxon>
        <taxon>Actinomycetota</taxon>
        <taxon>Actinomycetes</taxon>
        <taxon>Micromonosporales</taxon>
        <taxon>Micromonosporaceae</taxon>
        <taxon>Paractinoplanes</taxon>
    </lineage>
</organism>
<protein>
    <recommendedName>
        <fullName evidence="4">Protein kinase domain-containing protein</fullName>
    </recommendedName>
</protein>
<evidence type="ECO:0000313" key="2">
    <source>
        <dbReference type="EMBL" id="MBL7255867.1"/>
    </source>
</evidence>
<keyword evidence="3" id="KW-1185">Reference proteome</keyword>